<dbReference type="GeneID" id="93642507"/>
<evidence type="ECO:0008006" key="5">
    <source>
        <dbReference type="Google" id="ProtNLM"/>
    </source>
</evidence>
<dbReference type="KEGG" id="bmeg:BG04_4503"/>
<dbReference type="EMBL" id="CP009920">
    <property type="protein sequence ID" value="AJI21297.1"/>
    <property type="molecule type" value="Genomic_DNA"/>
</dbReference>
<protein>
    <recommendedName>
        <fullName evidence="5">Lipoprotein</fullName>
    </recommendedName>
</protein>
<feature type="chain" id="PRO_5035326878" description="Lipoprotein" evidence="2">
    <location>
        <begin position="25"/>
        <end position="280"/>
    </location>
</feature>
<keyword evidence="2" id="KW-0732">Signal</keyword>
<dbReference type="AlphaFoldDB" id="A0A0B6AJR3"/>
<dbReference type="Proteomes" id="UP000031829">
    <property type="component" value="Chromosome"/>
</dbReference>
<organism evidence="3 4">
    <name type="scientific">Priestia megaterium (strain ATCC 14581 / DSM 32 / CCUG 1817 / JCM 2506 / NBRC 15308 / NCIMB 9376 / NCTC 10342 / NRRL B-14308 / VKM B-512 / Ford 19)</name>
    <name type="common">Bacillus megaterium</name>
    <dbReference type="NCBI Taxonomy" id="1348623"/>
    <lineage>
        <taxon>Bacteria</taxon>
        <taxon>Bacillati</taxon>
        <taxon>Bacillota</taxon>
        <taxon>Bacilli</taxon>
        <taxon>Bacillales</taxon>
        <taxon>Bacillaceae</taxon>
        <taxon>Priestia</taxon>
    </lineage>
</organism>
<evidence type="ECO:0000313" key="4">
    <source>
        <dbReference type="Proteomes" id="UP000031829"/>
    </source>
</evidence>
<sequence>MKKLRRIGLGLVASLLSISLVACGSTKEEQKQGSAKQEQKQMGKEQKKLEQKLFKLESEYEEYTKEKGYMESDDYLVFEAAFNILAKSIESKNILQGDDGELDKHLKDLKTEIDHLSNNQAIKAQKRYGSAVDVYEAAIGTHMHIVLTKADITQHFNAVNTIELDKDFNADSYDYEKIDADATEAIKSIQGMPMKRIKLIKEELEKYKASFSTEEYNQLNSAVTSVTSSLNKQVEMLEVLQKESGKDKSTLEENTKAAETQFLDAKEKVSAFESKYDIQM</sequence>
<evidence type="ECO:0000313" key="3">
    <source>
        <dbReference type="EMBL" id="AJI21297.1"/>
    </source>
</evidence>
<name>A0A0B6AJR3_PRIM2</name>
<dbReference type="RefSeq" id="WP_034652470.1">
    <property type="nucleotide sequence ID" value="NZ_BCVB01000005.1"/>
</dbReference>
<feature type="region of interest" description="Disordered" evidence="1">
    <location>
        <begin position="28"/>
        <end position="47"/>
    </location>
</feature>
<proteinExistence type="predicted"/>
<evidence type="ECO:0000256" key="2">
    <source>
        <dbReference type="SAM" id="SignalP"/>
    </source>
</evidence>
<gene>
    <name evidence="3" type="ORF">BG04_4503</name>
</gene>
<dbReference type="PROSITE" id="PS51257">
    <property type="entry name" value="PROKAR_LIPOPROTEIN"/>
    <property type="match status" value="1"/>
</dbReference>
<dbReference type="HOGENOM" id="CLU_992698_0_0_9"/>
<accession>A0A0B6AJR3</accession>
<reference evidence="3 4" key="1">
    <citation type="journal article" date="2015" name="Genome Announc.">
        <title>Complete genome sequences for 35 biothreat assay-relevant bacillus species.</title>
        <authorList>
            <person name="Johnson S.L."/>
            <person name="Daligault H.E."/>
            <person name="Davenport K.W."/>
            <person name="Jaissle J."/>
            <person name="Frey K.G."/>
            <person name="Ladner J.T."/>
            <person name="Broomall S.M."/>
            <person name="Bishop-Lilly K.A."/>
            <person name="Bruce D.C."/>
            <person name="Gibbons H.S."/>
            <person name="Coyne S.R."/>
            <person name="Lo C.C."/>
            <person name="Meincke L."/>
            <person name="Munk A.C."/>
            <person name="Koroleva G.I."/>
            <person name="Rosenzweig C.N."/>
            <person name="Palacios G.F."/>
            <person name="Redden C.L."/>
            <person name="Minogue T.D."/>
            <person name="Chain P.S."/>
        </authorList>
    </citation>
    <scope>NUCLEOTIDE SEQUENCE [LARGE SCALE GENOMIC DNA]</scope>
    <source>
        <strain evidence="4">ATCC 14581 / DSM 32 / JCM 2506 / NBRC 15308 / NCIMB 9376 / NCTC 10342 / NRRL B-14308 / VKM B-512</strain>
    </source>
</reference>
<evidence type="ECO:0000256" key="1">
    <source>
        <dbReference type="SAM" id="MobiDB-lite"/>
    </source>
</evidence>
<feature type="signal peptide" evidence="2">
    <location>
        <begin position="1"/>
        <end position="24"/>
    </location>
</feature>